<evidence type="ECO:0000259" key="6">
    <source>
        <dbReference type="PROSITE" id="PS51387"/>
    </source>
</evidence>
<reference evidence="7 8" key="1">
    <citation type="journal article" date="2019" name="Nat. Microbiol.">
        <title>Mediterranean grassland soil C-N compound turnover is dependent on rainfall and depth, and is mediated by genomically divergent microorganisms.</title>
        <authorList>
            <person name="Diamond S."/>
            <person name="Andeer P.F."/>
            <person name="Li Z."/>
            <person name="Crits-Christoph A."/>
            <person name="Burstein D."/>
            <person name="Anantharaman K."/>
            <person name="Lane K.R."/>
            <person name="Thomas B.C."/>
            <person name="Pan C."/>
            <person name="Northen T.R."/>
            <person name="Banfield J.F."/>
        </authorList>
    </citation>
    <scope>NUCLEOTIDE SEQUENCE [LARGE SCALE GENOMIC DNA]</scope>
    <source>
        <strain evidence="7">WS_11</strain>
    </source>
</reference>
<dbReference type="GO" id="GO:0071949">
    <property type="term" value="F:FAD binding"/>
    <property type="evidence" value="ECO:0007669"/>
    <property type="project" value="InterPro"/>
</dbReference>
<dbReference type="Proteomes" id="UP000319771">
    <property type="component" value="Unassembled WGS sequence"/>
</dbReference>
<dbReference type="InterPro" id="IPR012951">
    <property type="entry name" value="BBE"/>
</dbReference>
<dbReference type="Gene3D" id="3.30.43.10">
    <property type="entry name" value="Uridine Diphospho-n-acetylenolpyruvylglucosamine Reductase, domain 2"/>
    <property type="match status" value="1"/>
</dbReference>
<comment type="cofactor">
    <cofactor evidence="1">
        <name>FAD</name>
        <dbReference type="ChEBI" id="CHEBI:57692"/>
    </cofactor>
</comment>
<dbReference type="InterPro" id="IPR016167">
    <property type="entry name" value="FAD-bd_PCMH_sub1"/>
</dbReference>
<evidence type="ECO:0000256" key="3">
    <source>
        <dbReference type="ARBA" id="ARBA00022630"/>
    </source>
</evidence>
<dbReference type="InterPro" id="IPR036318">
    <property type="entry name" value="FAD-bd_PCMH-like_sf"/>
</dbReference>
<dbReference type="Gene3D" id="3.40.462.20">
    <property type="match status" value="1"/>
</dbReference>
<dbReference type="PANTHER" id="PTHR42973">
    <property type="entry name" value="BINDING OXIDOREDUCTASE, PUTATIVE (AFU_ORTHOLOGUE AFUA_1G17690)-RELATED"/>
    <property type="match status" value="1"/>
</dbReference>
<evidence type="ECO:0000256" key="2">
    <source>
        <dbReference type="ARBA" id="ARBA00005466"/>
    </source>
</evidence>
<comment type="similarity">
    <text evidence="2">Belongs to the oxygen-dependent FAD-linked oxidoreductase family.</text>
</comment>
<accession>A0A538U4R5</accession>
<sequence length="475" mass="51013">MAPAAQTSGKTATTALSPESLTDLRAQLRGSLCLPGENGYDEARTIWNAMIDRRPACIVRAAGANDVLRAVEFARRNGLRLAVRGGGHNIAGNAVCDGGLMLDLTPMKSVRVDQGKRTVRVEPGVTLGELDRETQAFGFAVPVGINSTTGIAGLTLGAGFGWISRSLGLSIDNLIGADVITADGRLIHASETDEPELFWAIRGGGGNFGVVTSFEFKLHRVGPEVLSGLVIHPIAQAGELLRAYRRLSAEAPDELAVWFVLRKAPPLPFLPPEWHGKEILAFAACYHGDLAKGEPAMAPLRALGKPIADVIAPHPFVAWQAILDPLLAPGMRNYWKSHSFKTISDGAIDTLIAFAHKLPSPECEIAFAQLGGAINRVPAAATAYPHRDINYVVNIHTRWGSAAQDATCIAWARGLFDALTPHATGGVYVNFMPEDEEERVRAGAYGANYDRLVRVKSKYDPGNLFRVNQNIRPGV</sequence>
<dbReference type="GO" id="GO:0016491">
    <property type="term" value="F:oxidoreductase activity"/>
    <property type="evidence" value="ECO:0007669"/>
    <property type="project" value="UniProtKB-KW"/>
</dbReference>
<organism evidence="7 8">
    <name type="scientific">Eiseniibacteriota bacterium</name>
    <dbReference type="NCBI Taxonomy" id="2212470"/>
    <lineage>
        <taxon>Bacteria</taxon>
        <taxon>Candidatus Eiseniibacteriota</taxon>
    </lineage>
</organism>
<dbReference type="AlphaFoldDB" id="A0A538U4R5"/>
<evidence type="ECO:0000256" key="5">
    <source>
        <dbReference type="ARBA" id="ARBA00023002"/>
    </source>
</evidence>
<dbReference type="PROSITE" id="PS00862">
    <property type="entry name" value="OX2_COVAL_FAD"/>
    <property type="match status" value="1"/>
</dbReference>
<dbReference type="PROSITE" id="PS51387">
    <property type="entry name" value="FAD_PCMH"/>
    <property type="match status" value="1"/>
</dbReference>
<dbReference type="EMBL" id="VBPB01000197">
    <property type="protein sequence ID" value="TMQ70873.1"/>
    <property type="molecule type" value="Genomic_DNA"/>
</dbReference>
<dbReference type="InterPro" id="IPR016166">
    <property type="entry name" value="FAD-bd_PCMH"/>
</dbReference>
<dbReference type="InterPro" id="IPR006093">
    <property type="entry name" value="Oxy_OxRdtase_FAD_BS"/>
</dbReference>
<evidence type="ECO:0000313" key="7">
    <source>
        <dbReference type="EMBL" id="TMQ70873.1"/>
    </source>
</evidence>
<dbReference type="Pfam" id="PF08031">
    <property type="entry name" value="BBE"/>
    <property type="match status" value="1"/>
</dbReference>
<gene>
    <name evidence="7" type="ORF">E6K81_11560</name>
</gene>
<keyword evidence="5" id="KW-0560">Oxidoreductase</keyword>
<dbReference type="InterPro" id="IPR050416">
    <property type="entry name" value="FAD-linked_Oxidoreductase"/>
</dbReference>
<keyword evidence="3" id="KW-0285">Flavoprotein</keyword>
<dbReference type="InterPro" id="IPR016169">
    <property type="entry name" value="FAD-bd_PCMH_sub2"/>
</dbReference>
<name>A0A538U4R5_UNCEI</name>
<dbReference type="Pfam" id="PF01565">
    <property type="entry name" value="FAD_binding_4"/>
    <property type="match status" value="1"/>
</dbReference>
<dbReference type="InterPro" id="IPR006094">
    <property type="entry name" value="Oxid_FAD_bind_N"/>
</dbReference>
<proteinExistence type="inferred from homology"/>
<keyword evidence="4" id="KW-0274">FAD</keyword>
<evidence type="ECO:0000313" key="8">
    <source>
        <dbReference type="Proteomes" id="UP000319771"/>
    </source>
</evidence>
<dbReference type="SUPFAM" id="SSF56176">
    <property type="entry name" value="FAD-binding/transporter-associated domain-like"/>
    <property type="match status" value="1"/>
</dbReference>
<protein>
    <submittedName>
        <fullName evidence="7">FAD-binding oxidoreductase</fullName>
    </submittedName>
</protein>
<comment type="caution">
    <text evidence="7">The sequence shown here is derived from an EMBL/GenBank/DDBJ whole genome shotgun (WGS) entry which is preliminary data.</text>
</comment>
<dbReference type="PANTHER" id="PTHR42973:SF39">
    <property type="entry name" value="FAD-BINDING PCMH-TYPE DOMAIN-CONTAINING PROTEIN"/>
    <property type="match status" value="1"/>
</dbReference>
<dbReference type="Gene3D" id="3.30.465.10">
    <property type="match status" value="1"/>
</dbReference>
<evidence type="ECO:0000256" key="1">
    <source>
        <dbReference type="ARBA" id="ARBA00001974"/>
    </source>
</evidence>
<evidence type="ECO:0000256" key="4">
    <source>
        <dbReference type="ARBA" id="ARBA00022827"/>
    </source>
</evidence>
<feature type="domain" description="FAD-binding PCMH-type" evidence="6">
    <location>
        <begin position="51"/>
        <end position="221"/>
    </location>
</feature>